<evidence type="ECO:0000313" key="8">
    <source>
        <dbReference type="EMBL" id="MET4754984.1"/>
    </source>
</evidence>
<dbReference type="RefSeq" id="WP_354016230.1">
    <property type="nucleotide sequence ID" value="NZ_JBEWTB010000001.1"/>
</dbReference>
<keyword evidence="4 6" id="KW-0472">Membrane</keyword>
<reference evidence="8 9" key="1">
    <citation type="submission" date="2024-06" db="EMBL/GenBank/DDBJ databases">
        <title>Genomic Encyclopedia of Type Strains, Phase V (KMG-V): Genome sequencing to study the core and pangenomes of soil and plant-associated prokaryotes.</title>
        <authorList>
            <person name="Whitman W."/>
        </authorList>
    </citation>
    <scope>NUCLEOTIDE SEQUENCE [LARGE SCALE GENOMIC DNA]</scope>
    <source>
        <strain evidence="8 9">NE40</strain>
    </source>
</reference>
<dbReference type="PANTHER" id="PTHR22550:SF5">
    <property type="entry name" value="LEUCINE ZIPPER PROTEIN 4"/>
    <property type="match status" value="1"/>
</dbReference>
<dbReference type="PROSITE" id="PS50234">
    <property type="entry name" value="VWFA"/>
    <property type="match status" value="1"/>
</dbReference>
<dbReference type="EMBL" id="JBEWTB010000001">
    <property type="protein sequence ID" value="MET4754984.1"/>
    <property type="molecule type" value="Genomic_DNA"/>
</dbReference>
<keyword evidence="9" id="KW-1185">Reference proteome</keyword>
<dbReference type="InterPro" id="IPR002035">
    <property type="entry name" value="VWF_A"/>
</dbReference>
<evidence type="ECO:0000259" key="7">
    <source>
        <dbReference type="PROSITE" id="PS50234"/>
    </source>
</evidence>
<dbReference type="InterPro" id="IPR036465">
    <property type="entry name" value="vWFA_dom_sf"/>
</dbReference>
<dbReference type="SUPFAM" id="SSF53300">
    <property type="entry name" value="vWA-like"/>
    <property type="match status" value="1"/>
</dbReference>
<proteinExistence type="predicted"/>
<protein>
    <submittedName>
        <fullName evidence="8">Ca-activated chloride channel family protein</fullName>
    </submittedName>
</protein>
<gene>
    <name evidence="8" type="ORF">V5J35_000176</name>
</gene>
<accession>A0ABV2SC92</accession>
<feature type="compositionally biased region" description="Acidic residues" evidence="5">
    <location>
        <begin position="499"/>
        <end position="519"/>
    </location>
</feature>
<organism evidence="8 9">
    <name type="scientific">Endozoicomonas lisbonensis</name>
    <dbReference type="NCBI Taxonomy" id="3120522"/>
    <lineage>
        <taxon>Bacteria</taxon>
        <taxon>Pseudomonadati</taxon>
        <taxon>Pseudomonadota</taxon>
        <taxon>Gammaproteobacteria</taxon>
        <taxon>Oceanospirillales</taxon>
        <taxon>Endozoicomonadaceae</taxon>
        <taxon>Endozoicomonas</taxon>
    </lineage>
</organism>
<comment type="caution">
    <text evidence="8">The sequence shown here is derived from an EMBL/GenBank/DDBJ whole genome shotgun (WGS) entry which is preliminary data.</text>
</comment>
<dbReference type="SMART" id="SM00327">
    <property type="entry name" value="VWA"/>
    <property type="match status" value="1"/>
</dbReference>
<keyword evidence="2 6" id="KW-0812">Transmembrane</keyword>
<evidence type="ECO:0000256" key="2">
    <source>
        <dbReference type="ARBA" id="ARBA00022692"/>
    </source>
</evidence>
<evidence type="ECO:0000256" key="5">
    <source>
        <dbReference type="SAM" id="MobiDB-lite"/>
    </source>
</evidence>
<evidence type="ECO:0000256" key="1">
    <source>
        <dbReference type="ARBA" id="ARBA00022475"/>
    </source>
</evidence>
<feature type="transmembrane region" description="Helical" evidence="6">
    <location>
        <begin position="307"/>
        <end position="324"/>
    </location>
</feature>
<evidence type="ECO:0000256" key="3">
    <source>
        <dbReference type="ARBA" id="ARBA00022989"/>
    </source>
</evidence>
<dbReference type="InterPro" id="IPR050768">
    <property type="entry name" value="UPF0353/GerABKA_families"/>
</dbReference>
<dbReference type="Gene3D" id="3.40.50.410">
    <property type="entry name" value="von Willebrand factor, type A domain"/>
    <property type="match status" value="1"/>
</dbReference>
<dbReference type="Proteomes" id="UP001549366">
    <property type="component" value="Unassembled WGS sequence"/>
</dbReference>
<feature type="domain" description="VWFA" evidence="7">
    <location>
        <begin position="84"/>
        <end position="287"/>
    </location>
</feature>
<keyword evidence="3 6" id="KW-1133">Transmembrane helix</keyword>
<keyword evidence="1" id="KW-1003">Cell membrane</keyword>
<evidence type="ECO:0000256" key="6">
    <source>
        <dbReference type="SAM" id="Phobius"/>
    </source>
</evidence>
<feature type="transmembrane region" description="Helical" evidence="6">
    <location>
        <begin position="6"/>
        <end position="27"/>
    </location>
</feature>
<dbReference type="PANTHER" id="PTHR22550">
    <property type="entry name" value="SPORE GERMINATION PROTEIN"/>
    <property type="match status" value="1"/>
</dbReference>
<name>A0ABV2SC92_9GAMM</name>
<sequence length="560" mass="61770">MNQLTLLAPQWLWLLVLVPVSCCLAFYQHQKSRRDLKKLSSALSLPTINRRFGAMLLAIALVSLSLSRPAWNPRPVGIQDQGRDIVFLLDVSRSMLAEDARPNRLEVARAAIKRVVNLPSNDRFGLVAFAGEASIRSPVTRDRVFLNTLLDSIGPGSVATGGTHIGDALMMVLNNMVDAGSTDDNAPEAVDIILITDGEDMGDEPVEAMALLNRLGVRLMVIGLGDSQFGARIPNRDGTGWTLDEGREHWSRLDDNRLQSLAQRAEQGIYFPIGTTWLDLSALLGQMQAMWPANSRDQGEVMKYVEGYPYLITIAISMLLIFLMQKPALVKHSAALSCLLLLMVNMAHADTPETVHDLEQQAVALTEQRNYTEAANTYRRMANLADDQHTTVTANYNLATTLIFLANQSLDAAMGLDFIDGIEDEGEFIDPEVYLSEARHVLRAILLTDPSHEASRRNLEWLAREQSGMDEDLVSTFKQDEEFIEQEQMQDAESNMQGEDTDEADEGSGDSDQEGEDAAEDGRGSQGDPNFGDLDTMFSDMMESTPSASLCRHYGSGPDT</sequence>
<evidence type="ECO:0000256" key="4">
    <source>
        <dbReference type="ARBA" id="ARBA00023136"/>
    </source>
</evidence>
<evidence type="ECO:0000313" key="9">
    <source>
        <dbReference type="Proteomes" id="UP001549366"/>
    </source>
</evidence>
<feature type="region of interest" description="Disordered" evidence="5">
    <location>
        <begin position="487"/>
        <end position="560"/>
    </location>
</feature>
<dbReference type="Pfam" id="PF13519">
    <property type="entry name" value="VWA_2"/>
    <property type="match status" value="1"/>
</dbReference>